<name>A0A8H5MP39_9HYPO</name>
<proteinExistence type="predicted"/>
<reference evidence="4 5" key="1">
    <citation type="submission" date="2020-05" db="EMBL/GenBank/DDBJ databases">
        <title>Identification and distribution of gene clusters putatively required for synthesis of sphingolipid metabolism inhibitors in phylogenetically diverse species of the filamentous fungus Fusarium.</title>
        <authorList>
            <person name="Kim H.-S."/>
            <person name="Busman M."/>
            <person name="Brown D.W."/>
            <person name="Divon H."/>
            <person name="Uhlig S."/>
            <person name="Proctor R.H."/>
        </authorList>
    </citation>
    <scope>NUCLEOTIDE SEQUENCE [LARGE SCALE GENOMIC DNA]</scope>
    <source>
        <strain evidence="4 5">NRRL 25196</strain>
    </source>
</reference>
<dbReference type="PANTHER" id="PTHR10039">
    <property type="entry name" value="AMELOGENIN"/>
    <property type="match status" value="1"/>
</dbReference>
<dbReference type="PROSITE" id="PS50837">
    <property type="entry name" value="NACHT"/>
    <property type="match status" value="1"/>
</dbReference>
<dbReference type="InterPro" id="IPR027417">
    <property type="entry name" value="P-loop_NTPase"/>
</dbReference>
<dbReference type="InterPro" id="IPR010730">
    <property type="entry name" value="HET"/>
</dbReference>
<dbReference type="Gene3D" id="1.20.120.1020">
    <property type="entry name" value="Prion-inhibition and propagation, HeLo domain"/>
    <property type="match status" value="1"/>
</dbReference>
<dbReference type="Pfam" id="PF17107">
    <property type="entry name" value="SesA"/>
    <property type="match status" value="1"/>
</dbReference>
<dbReference type="InterPro" id="IPR007111">
    <property type="entry name" value="NACHT_NTPase"/>
</dbReference>
<dbReference type="Gene3D" id="3.40.50.300">
    <property type="entry name" value="P-loop containing nucleotide triphosphate hydrolases"/>
    <property type="match status" value="1"/>
</dbReference>
<evidence type="ECO:0000313" key="5">
    <source>
        <dbReference type="Proteomes" id="UP000574317"/>
    </source>
</evidence>
<dbReference type="InterPro" id="IPR029498">
    <property type="entry name" value="HeLo_dom"/>
</dbReference>
<dbReference type="SUPFAM" id="SSF52540">
    <property type="entry name" value="P-loop containing nucleoside triphosphate hydrolases"/>
    <property type="match status" value="1"/>
</dbReference>
<sequence>MAHAFNFETLSSLTLRMCPNCAQFLKRVTQLNHPIKLKRLEIQEWSETFVLDYLNAFEGLEELFVGEAGPTSALELWGHVAHRHPNLKRFVGHQRMINSNEVSPYFERPCDVLDLGISGHSMRRIKEDHSQNPLAKLDLEFIGLPCIPKRLKYILLPFTSKTSLKVLHIRQSASDLEQCASWAINEDPALATSATRSDTSSASGESLSWTDSGPTTPTGAAGDVTFGPNAVEVTADNHGGSLWPLLQHDFRQFLEWAFGPQGIASLDIVAFGDFAHGDRETQAVREWLGAYLVALNGWIESTDLVHWAYFDMAEVAGLALGAVGVVGLIGAFKDTIDLFGLLADSRDLGRDYEILRIKLDIQKTLLLQWTDRVGLLRQDDYDPCLDQARTREAIGHTLSCIRLLLTDATTLRNKYGLDEANDQEGTAPPASVSSISAWRMGETRSLSAAGHFGLFEKQKFEILIRDLSELITSLDKLVPVTSKQPALRNLADDDGTHRFISESAQRIISRAYEEIILNRLWFRKIHERRETVADAHLKTLGWALYPPKDETQWHDLSKWLRNPSTHEVYWISGKAGSGKSTLMKYLYYSDRTHELLRQWSHPRTCMVADFFFFDLGTEEQKSFEGLSRALLYQLLKPNPSLIHKALPYMVNELRGTDNNDASLPSLSEIRYAFRTLTQEPYMQKFCILIDGLDEFRGDIRESVSLIQDLSQSDHIKVLVSSRPIPACVAVYQNLPRLRLQDLTRKDIGAYVKDVIGGHPYMKRLLRRSPDGARSVINQLVDKSSGVFLWVVLACRSLLSGFEDCDRLPELQKRVDELPPELEDFFDLMLAKINQRYQYQGAYLLRLCYESQRASRSPGCPALPNMETLALALIDDADVSADSIGDLSLQDKIDLCTVLEGRLRSRCGGLLETQPTGDENGQLVGGVVVFMHRTVFEYLGNESVWERGCLSTDPQGPSIATSLSIRDLYHMILRTAELDEGKSERFEARVISALRSGLFWTQKGDGIGFFEQLPHFLRALVGCKYRPNDPDLSALVKACHELPGTTTRNYLHAPLILAAEIGARDYMIRNPEFRTLNGPSMPGCGCPPLLSLEFRPPGFTLTKRSRPSPHIVSMLLRSGANPRLRDNVFTPWVLWLQEPSGLTRKDRTDDDVLQAMDVAETMVKYDAGGTKELRKWLNRVDCDGLRESVRPSCWADWVLCCGLLRPRGGEKPDAYVLGGERSFSIFFLQKIPPLPRIIYLFTRTLSGNSRLLEFHDSDSLAVHRPSDAYCESRPPKMPGFEGFVLTPVIIRTVGSILSIYKVVEDTENLPEAFHKVVEKLPLVQRTLLTIRKRIRANAHEEDYEAMRAFVKECMVKVGHLEEIFNAVASWEGTFMLGRYRMAARRLGKVEVLTVEIMQGVRSLQVNRAVARAQARVALLDEAILDLSLMPPSLPDEDLINSGPGNQYMDNHIGYIGSISNFANTLSGSRTVTWIKDVQRAIEIPSLIWEVPWFEQSSRFPVRLPWDPCATKDCVLPNDHLSSHEIWKPCTMQDCSRHRDHEGDHRMRSEELSEINARFEKRAEAAERFWRELADTVLEAMGYPQPEGRWRSKVAKTTIKPFENTRRQPSIKYPSLARGIPSLAYRKFVLENRQIRLFQLHPRTTTSSITGSFICAELSSRPVYTALSYTWGDGGANRKITILNQDDLAIGENLWSFLRLQSSIITERTLFWIDAICIDQANIHERNHQVGLMRQIYTSATKVYVWLGQEDENSNIAMRFVTAQASKPLRPRGSGYHPLWSRREGKALHALCDRRYWRRMWIIQELLHANDITVWCGSLSFTWDDIEKLYLKLKTIEESNWFAHHEYHLMVMQSSAAVMIWQRAHWRHPDTPVPSLQTLIEIFRDWQCTDLRDKVFALSGMATEESTVEPDYALTTREVYFAVLQHIEGQQEQFRALLAQTFGLAGRDVDLHGQNMYSYLRITRCAR</sequence>
<comment type="caution">
    <text evidence="4">The sequence shown here is derived from an EMBL/GenBank/DDBJ whole genome shotgun (WGS) entry which is preliminary data.</text>
</comment>
<dbReference type="InterPro" id="IPR038305">
    <property type="entry name" value="HeLo_sf"/>
</dbReference>
<dbReference type="InterPro" id="IPR056693">
    <property type="entry name" value="DUF7791"/>
</dbReference>
<feature type="compositionally biased region" description="Low complexity" evidence="2">
    <location>
        <begin position="193"/>
        <end position="203"/>
    </location>
</feature>
<dbReference type="PANTHER" id="PTHR10039:SF5">
    <property type="entry name" value="NACHT DOMAIN-CONTAINING PROTEIN"/>
    <property type="match status" value="1"/>
</dbReference>
<evidence type="ECO:0000259" key="3">
    <source>
        <dbReference type="PROSITE" id="PS50837"/>
    </source>
</evidence>
<gene>
    <name evidence="4" type="ORF">FNAPI_11487</name>
</gene>
<dbReference type="Pfam" id="PF14479">
    <property type="entry name" value="HeLo"/>
    <property type="match status" value="1"/>
</dbReference>
<keyword evidence="1" id="KW-0677">Repeat</keyword>
<evidence type="ECO:0000256" key="2">
    <source>
        <dbReference type="SAM" id="MobiDB-lite"/>
    </source>
</evidence>
<feature type="compositionally biased region" description="Polar residues" evidence="2">
    <location>
        <begin position="204"/>
        <end position="218"/>
    </location>
</feature>
<evidence type="ECO:0000256" key="1">
    <source>
        <dbReference type="ARBA" id="ARBA00022737"/>
    </source>
</evidence>
<dbReference type="EMBL" id="JAAOAO010000545">
    <property type="protein sequence ID" value="KAF5537201.1"/>
    <property type="molecule type" value="Genomic_DNA"/>
</dbReference>
<feature type="domain" description="NACHT" evidence="3">
    <location>
        <begin position="567"/>
        <end position="723"/>
    </location>
</feature>
<dbReference type="Pfam" id="PF25053">
    <property type="entry name" value="DUF7791"/>
    <property type="match status" value="1"/>
</dbReference>
<dbReference type="InterPro" id="IPR031352">
    <property type="entry name" value="SesA"/>
</dbReference>
<organism evidence="4 5">
    <name type="scientific">Fusarium napiforme</name>
    <dbReference type="NCBI Taxonomy" id="42672"/>
    <lineage>
        <taxon>Eukaryota</taxon>
        <taxon>Fungi</taxon>
        <taxon>Dikarya</taxon>
        <taxon>Ascomycota</taxon>
        <taxon>Pezizomycotina</taxon>
        <taxon>Sordariomycetes</taxon>
        <taxon>Hypocreomycetidae</taxon>
        <taxon>Hypocreales</taxon>
        <taxon>Nectriaceae</taxon>
        <taxon>Fusarium</taxon>
        <taxon>Fusarium fujikuroi species complex</taxon>
    </lineage>
</organism>
<evidence type="ECO:0000313" key="4">
    <source>
        <dbReference type="EMBL" id="KAF5537201.1"/>
    </source>
</evidence>
<dbReference type="Pfam" id="PF06985">
    <property type="entry name" value="HET"/>
    <property type="match status" value="1"/>
</dbReference>
<dbReference type="Proteomes" id="UP000574317">
    <property type="component" value="Unassembled WGS sequence"/>
</dbReference>
<protein>
    <recommendedName>
        <fullName evidence="3">NACHT domain-containing protein</fullName>
    </recommendedName>
</protein>
<dbReference type="Pfam" id="PF24883">
    <property type="entry name" value="NPHP3_N"/>
    <property type="match status" value="1"/>
</dbReference>
<accession>A0A8H5MP39</accession>
<dbReference type="InterPro" id="IPR056884">
    <property type="entry name" value="NPHP3-like_N"/>
</dbReference>
<feature type="region of interest" description="Disordered" evidence="2">
    <location>
        <begin position="193"/>
        <end position="226"/>
    </location>
</feature>
<keyword evidence="5" id="KW-1185">Reference proteome</keyword>